<evidence type="ECO:0000313" key="2">
    <source>
        <dbReference type="Proteomes" id="UP000321157"/>
    </source>
</evidence>
<protein>
    <submittedName>
        <fullName evidence="1">Uncharacterized protein</fullName>
    </submittedName>
</protein>
<reference evidence="1 2" key="1">
    <citation type="submission" date="2019-07" db="EMBL/GenBank/DDBJ databases">
        <title>Whole genome shotgun sequence of Aneurinibacillus danicus NBRC 102444.</title>
        <authorList>
            <person name="Hosoyama A."/>
            <person name="Uohara A."/>
            <person name="Ohji S."/>
            <person name="Ichikawa N."/>
        </authorList>
    </citation>
    <scope>NUCLEOTIDE SEQUENCE [LARGE SCALE GENOMIC DNA]</scope>
    <source>
        <strain evidence="1 2">NBRC 102444</strain>
    </source>
</reference>
<organism evidence="1 2">
    <name type="scientific">Aneurinibacillus danicus</name>
    <dbReference type="NCBI Taxonomy" id="267746"/>
    <lineage>
        <taxon>Bacteria</taxon>
        <taxon>Bacillati</taxon>
        <taxon>Bacillota</taxon>
        <taxon>Bacilli</taxon>
        <taxon>Bacillales</taxon>
        <taxon>Paenibacillaceae</taxon>
        <taxon>Aneurinibacillus group</taxon>
        <taxon>Aneurinibacillus</taxon>
    </lineage>
</organism>
<proteinExistence type="predicted"/>
<gene>
    <name evidence="1" type="ORF">ADA01nite_13120</name>
</gene>
<comment type="caution">
    <text evidence="1">The sequence shown here is derived from an EMBL/GenBank/DDBJ whole genome shotgun (WGS) entry which is preliminary data.</text>
</comment>
<sequence length="163" mass="19011">MIHTAKNLIETILRTGGIKQTFRDEDAFDRVRTSPSAIILTAREKLEPDHRKAAKFENAGRRYLRTKRFRRITPIEVTIFDRDEEKVDDWIRLLLAELPDGIDDGQGNYTPLRPKEIEWIPDQKDRAAATVFIEFEWGIYTDRELGKIEQVQVNNITVEETSP</sequence>
<evidence type="ECO:0000313" key="1">
    <source>
        <dbReference type="EMBL" id="GEN33852.1"/>
    </source>
</evidence>
<dbReference type="EMBL" id="BJXX01000056">
    <property type="protein sequence ID" value="GEN33852.1"/>
    <property type="molecule type" value="Genomic_DNA"/>
</dbReference>
<dbReference type="OrthoDB" id="2990863at2"/>
<dbReference type="AlphaFoldDB" id="A0A511V9D0"/>
<dbReference type="Proteomes" id="UP000321157">
    <property type="component" value="Unassembled WGS sequence"/>
</dbReference>
<keyword evidence="2" id="KW-1185">Reference proteome</keyword>
<dbReference type="RefSeq" id="WP_111154032.1">
    <property type="nucleotide sequence ID" value="NZ_BJXX01000056.1"/>
</dbReference>
<name>A0A511V9D0_9BACL</name>
<accession>A0A511V9D0</accession>